<dbReference type="Proteomes" id="UP000634136">
    <property type="component" value="Unassembled WGS sequence"/>
</dbReference>
<accession>A0A834X4J6</accession>
<feature type="transmembrane region" description="Helical" evidence="1">
    <location>
        <begin position="20"/>
        <end position="40"/>
    </location>
</feature>
<proteinExistence type="predicted"/>
<dbReference type="OrthoDB" id="10651783at2759"/>
<keyword evidence="3" id="KW-1185">Reference proteome</keyword>
<gene>
    <name evidence="2" type="ORF">G2W53_006312</name>
</gene>
<sequence>MDISKASFLTLKPGELLCFLYTTLGIISKTFSLILLTLALEIRLNTSKIFTPLNTTSSFGIHPARNPSNVDLRVGVSPGGCKQKLACNIGLMYLIGSCSQIPLEQSTMSQSFAYPPNEVKFPVVLFSHSIRILRRIFGVADIPPPPANIAKAKRRPPYGRVILQGLREIPSGPGHDQKMVMAHSAIPDSGLVVLKKVEQLEAVLGAGVDLWAVEIPQGVEASVVREIDAVGREGILGETWVLEHATMEDEFEGAEVVEERVFGAIGEEIEVEAWWEFAYVDPTVFAVHYCV</sequence>
<evidence type="ECO:0000313" key="3">
    <source>
        <dbReference type="Proteomes" id="UP000634136"/>
    </source>
</evidence>
<organism evidence="2 3">
    <name type="scientific">Senna tora</name>
    <dbReference type="NCBI Taxonomy" id="362788"/>
    <lineage>
        <taxon>Eukaryota</taxon>
        <taxon>Viridiplantae</taxon>
        <taxon>Streptophyta</taxon>
        <taxon>Embryophyta</taxon>
        <taxon>Tracheophyta</taxon>
        <taxon>Spermatophyta</taxon>
        <taxon>Magnoliopsida</taxon>
        <taxon>eudicotyledons</taxon>
        <taxon>Gunneridae</taxon>
        <taxon>Pentapetalae</taxon>
        <taxon>rosids</taxon>
        <taxon>fabids</taxon>
        <taxon>Fabales</taxon>
        <taxon>Fabaceae</taxon>
        <taxon>Caesalpinioideae</taxon>
        <taxon>Cassia clade</taxon>
        <taxon>Senna</taxon>
    </lineage>
</organism>
<keyword evidence="1" id="KW-0812">Transmembrane</keyword>
<dbReference type="AlphaFoldDB" id="A0A834X4J6"/>
<evidence type="ECO:0000313" key="2">
    <source>
        <dbReference type="EMBL" id="KAF7837830.1"/>
    </source>
</evidence>
<comment type="caution">
    <text evidence="2">The sequence shown here is derived from an EMBL/GenBank/DDBJ whole genome shotgun (WGS) entry which is preliminary data.</text>
</comment>
<reference evidence="2" key="1">
    <citation type="submission" date="2020-09" db="EMBL/GenBank/DDBJ databases">
        <title>Genome-Enabled Discovery of Anthraquinone Biosynthesis in Senna tora.</title>
        <authorList>
            <person name="Kang S.-H."/>
            <person name="Pandey R.P."/>
            <person name="Lee C.-M."/>
            <person name="Sim J.-S."/>
            <person name="Jeong J.-T."/>
            <person name="Choi B.-S."/>
            <person name="Jung M."/>
            <person name="Ginzburg D."/>
            <person name="Zhao K."/>
            <person name="Won S.Y."/>
            <person name="Oh T.-J."/>
            <person name="Yu Y."/>
            <person name="Kim N.-H."/>
            <person name="Lee O.R."/>
            <person name="Lee T.-H."/>
            <person name="Bashyal P."/>
            <person name="Kim T.-S."/>
            <person name="Lee W.-H."/>
            <person name="Kawkins C."/>
            <person name="Kim C.-K."/>
            <person name="Kim J.S."/>
            <person name="Ahn B.O."/>
            <person name="Rhee S.Y."/>
            <person name="Sohng J.K."/>
        </authorList>
    </citation>
    <scope>NUCLEOTIDE SEQUENCE</scope>
    <source>
        <tissue evidence="2">Leaf</tissue>
    </source>
</reference>
<name>A0A834X4J6_9FABA</name>
<dbReference type="EMBL" id="JAAIUW010000003">
    <property type="protein sequence ID" value="KAF7837830.1"/>
    <property type="molecule type" value="Genomic_DNA"/>
</dbReference>
<keyword evidence="1" id="KW-0472">Membrane</keyword>
<evidence type="ECO:0000256" key="1">
    <source>
        <dbReference type="SAM" id="Phobius"/>
    </source>
</evidence>
<protein>
    <submittedName>
        <fullName evidence="2">Uncharacterized protein</fullName>
    </submittedName>
</protein>
<keyword evidence="1" id="KW-1133">Transmembrane helix</keyword>